<dbReference type="FunFam" id="2.40.128.20:FF:000002">
    <property type="entry name" value="Outer membrane lipoprotein Blc"/>
    <property type="match status" value="1"/>
</dbReference>
<dbReference type="InterPro" id="IPR022272">
    <property type="entry name" value="Lipocalin_CS"/>
</dbReference>
<dbReference type="PRINTS" id="PR01171">
    <property type="entry name" value="BCTLIPOCALIN"/>
</dbReference>
<sequence>MKKVIICLFAVSVVFLSGCVTKPSNIEPVKNFQAKKYLGKWYEIARFDNRFEKGMTNVTAEYSLNSDGSIKVVNSGVNAKTGERTYADGIAKFVGNQDTAFLKVSFFRPFYGVYIVFELDDNYKYAYIAGDDKDYLWLLSRTPTVPKNVKEDFVSKAKELGYNTSDLIWVKQQ</sequence>
<evidence type="ECO:0000256" key="8">
    <source>
        <dbReference type="ARBA" id="ARBA00023237"/>
    </source>
</evidence>
<evidence type="ECO:0000256" key="7">
    <source>
        <dbReference type="ARBA" id="ARBA00023139"/>
    </source>
</evidence>
<reference evidence="15 17" key="1">
    <citation type="submission" date="2017-06" db="EMBL/GenBank/DDBJ databases">
        <title>Complete genome of Francisella adeliensis.</title>
        <authorList>
            <person name="Vallesi A."/>
            <person name="Sjodin A."/>
        </authorList>
    </citation>
    <scope>NUCLEOTIDE SEQUENCE [LARGE SCALE GENOMIC DNA]</scope>
    <source>
        <strain evidence="15 17">FDC440</strain>
    </source>
</reference>
<evidence type="ECO:0000313" key="15">
    <source>
        <dbReference type="EMBL" id="AXA34354.1"/>
    </source>
</evidence>
<dbReference type="GO" id="GO:0006950">
    <property type="term" value="P:response to stress"/>
    <property type="evidence" value="ECO:0007669"/>
    <property type="project" value="UniProtKB-ARBA"/>
</dbReference>
<evidence type="ECO:0000256" key="13">
    <source>
        <dbReference type="PIRSR" id="PIRSR036893-52"/>
    </source>
</evidence>
<evidence type="ECO:0000256" key="12">
    <source>
        <dbReference type="PIRNR" id="PIRNR036893"/>
    </source>
</evidence>
<dbReference type="Gene3D" id="2.40.128.20">
    <property type="match status" value="1"/>
</dbReference>
<evidence type="ECO:0000313" key="16">
    <source>
        <dbReference type="EMBL" id="QIW12601.1"/>
    </source>
</evidence>
<dbReference type="GO" id="GO:0008289">
    <property type="term" value="F:lipid binding"/>
    <property type="evidence" value="ECO:0007669"/>
    <property type="project" value="UniProtKB-UniRule"/>
</dbReference>
<dbReference type="Proteomes" id="UP000251120">
    <property type="component" value="Chromosome"/>
</dbReference>
<dbReference type="Pfam" id="PF08212">
    <property type="entry name" value="Lipocalin_2"/>
    <property type="match status" value="1"/>
</dbReference>
<feature type="domain" description="Lipocalin/cytosolic fatty-acid binding" evidence="14">
    <location>
        <begin position="34"/>
        <end position="172"/>
    </location>
</feature>
<organism evidence="15 17">
    <name type="scientific">Francisella adeliensis</name>
    <dbReference type="NCBI Taxonomy" id="2007306"/>
    <lineage>
        <taxon>Bacteria</taxon>
        <taxon>Pseudomonadati</taxon>
        <taxon>Pseudomonadota</taxon>
        <taxon>Gammaproteobacteria</taxon>
        <taxon>Thiotrichales</taxon>
        <taxon>Francisellaceae</taxon>
        <taxon>Francisella</taxon>
    </lineage>
</organism>
<dbReference type="SUPFAM" id="SSF50814">
    <property type="entry name" value="Lipocalins"/>
    <property type="match status" value="1"/>
</dbReference>
<evidence type="ECO:0000256" key="6">
    <source>
        <dbReference type="ARBA" id="ARBA00023136"/>
    </source>
</evidence>
<gene>
    <name evidence="15" type="ORF">CDH04_08080</name>
    <name evidence="16" type="ORF">FZC43_08085</name>
</gene>
<keyword evidence="7 13" id="KW-0564">Palmitate</keyword>
<proteinExistence type="inferred from homology"/>
<keyword evidence="18" id="KW-1185">Reference proteome</keyword>
<keyword evidence="8 12" id="KW-0998">Cell outer membrane</keyword>
<accession>A0A2Z4XZZ3</accession>
<evidence type="ECO:0000313" key="18">
    <source>
        <dbReference type="Proteomes" id="UP000681131"/>
    </source>
</evidence>
<evidence type="ECO:0000256" key="1">
    <source>
        <dbReference type="ARBA" id="ARBA00004459"/>
    </source>
</evidence>
<dbReference type="PROSITE" id="PS00213">
    <property type="entry name" value="LIPOCALIN"/>
    <property type="match status" value="1"/>
</dbReference>
<dbReference type="PANTHER" id="PTHR10612:SF34">
    <property type="entry name" value="APOLIPOPROTEIN D"/>
    <property type="match status" value="1"/>
</dbReference>
<keyword evidence="6 12" id="KW-0472">Membrane</keyword>
<evidence type="ECO:0000259" key="14">
    <source>
        <dbReference type="Pfam" id="PF08212"/>
    </source>
</evidence>
<evidence type="ECO:0000256" key="5">
    <source>
        <dbReference type="ARBA" id="ARBA00023121"/>
    </source>
</evidence>
<dbReference type="CDD" id="cd19438">
    <property type="entry name" value="lipocalin_Blc-like"/>
    <property type="match status" value="1"/>
</dbReference>
<dbReference type="OrthoDB" id="9793905at2"/>
<keyword evidence="9 12" id="KW-0449">Lipoprotein</keyword>
<dbReference type="RefSeq" id="WP_112870533.1">
    <property type="nucleotide sequence ID" value="NZ_CP021781.1"/>
</dbReference>
<evidence type="ECO:0000256" key="10">
    <source>
        <dbReference type="ARBA" id="ARBA00057024"/>
    </source>
</evidence>
<dbReference type="InterPro" id="IPR000566">
    <property type="entry name" value="Lipocln_cytosolic_FA-bd_dom"/>
</dbReference>
<dbReference type="InterPro" id="IPR047202">
    <property type="entry name" value="Lipocalin_Blc-like_dom"/>
</dbReference>
<dbReference type="InterPro" id="IPR002446">
    <property type="entry name" value="Lipocalin_bac"/>
</dbReference>
<comment type="subunit">
    <text evidence="3 12">Homodimer.</text>
</comment>
<evidence type="ECO:0000256" key="4">
    <source>
        <dbReference type="ARBA" id="ARBA00022729"/>
    </source>
</evidence>
<keyword evidence="5 12" id="KW-0446">Lipid-binding</keyword>
<dbReference type="InterPro" id="IPR012674">
    <property type="entry name" value="Calycin"/>
</dbReference>
<dbReference type="KEGG" id="fad:CDH04_08080"/>
<feature type="lipid moiety-binding region" description="S-diacylglycerol cysteine" evidence="13">
    <location>
        <position position="19"/>
    </location>
</feature>
<protein>
    <recommendedName>
        <fullName evidence="11 12">Outer membrane lipoprotein Blc</fullName>
    </recommendedName>
</protein>
<comment type="function">
    <text evidence="10 12">Involved in the storage or transport of lipids necessary for membrane maintenance under stressful conditions. Displays a binding preference for lysophospholipids.</text>
</comment>
<name>A0A2Z4XZZ3_9GAMM</name>
<dbReference type="PANTHER" id="PTHR10612">
    <property type="entry name" value="APOLIPOPROTEIN D"/>
    <property type="match status" value="1"/>
</dbReference>
<dbReference type="PROSITE" id="PS51257">
    <property type="entry name" value="PROKAR_LIPOPROTEIN"/>
    <property type="match status" value="1"/>
</dbReference>
<evidence type="ECO:0000313" key="17">
    <source>
        <dbReference type="Proteomes" id="UP000251120"/>
    </source>
</evidence>
<evidence type="ECO:0000256" key="11">
    <source>
        <dbReference type="ARBA" id="ARBA00071217"/>
    </source>
</evidence>
<dbReference type="EMBL" id="CP043424">
    <property type="protein sequence ID" value="QIW12601.1"/>
    <property type="molecule type" value="Genomic_DNA"/>
</dbReference>
<dbReference type="EMBL" id="CP021781">
    <property type="protein sequence ID" value="AXA34354.1"/>
    <property type="molecule type" value="Genomic_DNA"/>
</dbReference>
<comment type="similarity">
    <text evidence="2 12">Belongs to the calycin superfamily. Lipocalin family.</text>
</comment>
<dbReference type="InterPro" id="IPR022271">
    <property type="entry name" value="Lipocalin_ApoD"/>
</dbReference>
<dbReference type="AlphaFoldDB" id="A0A2Z4XZZ3"/>
<evidence type="ECO:0000256" key="2">
    <source>
        <dbReference type="ARBA" id="ARBA00006889"/>
    </source>
</evidence>
<evidence type="ECO:0000256" key="3">
    <source>
        <dbReference type="ARBA" id="ARBA00011738"/>
    </source>
</evidence>
<keyword evidence="4" id="KW-0732">Signal</keyword>
<dbReference type="Proteomes" id="UP000681131">
    <property type="component" value="Chromosome"/>
</dbReference>
<comment type="subcellular location">
    <subcellularLocation>
        <location evidence="1">Cell outer membrane</location>
        <topology evidence="1">Lipid-anchor</topology>
    </subcellularLocation>
</comment>
<reference evidence="16 18" key="2">
    <citation type="submission" date="2019-08" db="EMBL/GenBank/DDBJ databases">
        <title>Complete genome sequences of Francisella adeliensis (FSC1325 and FSC1326).</title>
        <authorList>
            <person name="Ohrman C."/>
            <person name="Uneklint I."/>
            <person name="Vallesi A."/>
            <person name="Karlsson L."/>
            <person name="Sjodin A."/>
        </authorList>
    </citation>
    <scope>NUCLEOTIDE SEQUENCE [LARGE SCALE GENOMIC DNA]</scope>
    <source>
        <strain evidence="16 18">FSC1325</strain>
    </source>
</reference>
<dbReference type="GO" id="GO:0009279">
    <property type="term" value="C:cell outer membrane"/>
    <property type="evidence" value="ECO:0007669"/>
    <property type="project" value="UniProtKB-SubCell"/>
</dbReference>
<dbReference type="PIRSF" id="PIRSF036893">
    <property type="entry name" value="Lipocalin_ApoD"/>
    <property type="match status" value="1"/>
</dbReference>
<evidence type="ECO:0000256" key="9">
    <source>
        <dbReference type="ARBA" id="ARBA00023288"/>
    </source>
</evidence>